<evidence type="ECO:0000256" key="4">
    <source>
        <dbReference type="SAM" id="MobiDB-lite"/>
    </source>
</evidence>
<feature type="compositionally biased region" description="Acidic residues" evidence="4">
    <location>
        <begin position="1"/>
        <end position="11"/>
    </location>
</feature>
<dbReference type="PANTHER" id="PTHR15574:SF21">
    <property type="entry name" value="DDB1- AND CUL4-ASSOCIATED FACTOR 8"/>
    <property type="match status" value="1"/>
</dbReference>
<keyword evidence="2" id="KW-0677">Repeat</keyword>
<feature type="compositionally biased region" description="Low complexity" evidence="4">
    <location>
        <begin position="145"/>
        <end position="164"/>
    </location>
</feature>
<dbReference type="GO" id="GO:0080008">
    <property type="term" value="C:Cul4-RING E3 ubiquitin ligase complex"/>
    <property type="evidence" value="ECO:0007669"/>
    <property type="project" value="TreeGrafter"/>
</dbReference>
<dbReference type="InterPro" id="IPR001680">
    <property type="entry name" value="WD40_rpt"/>
</dbReference>
<dbReference type="Proteomes" id="UP000007151">
    <property type="component" value="Unassembled WGS sequence"/>
</dbReference>
<gene>
    <name evidence="5" type="ORF">KGM_202785</name>
</gene>
<keyword evidence="1 3" id="KW-0853">WD repeat</keyword>
<dbReference type="InterPro" id="IPR015943">
    <property type="entry name" value="WD40/YVTN_repeat-like_dom_sf"/>
</dbReference>
<keyword evidence="6" id="KW-1185">Reference proteome</keyword>
<protein>
    <submittedName>
        <fullName evidence="5">H326</fullName>
    </submittedName>
</protein>
<dbReference type="SMART" id="SM00320">
    <property type="entry name" value="WD40"/>
    <property type="match status" value="7"/>
</dbReference>
<dbReference type="PROSITE" id="PS50082">
    <property type="entry name" value="WD_REPEATS_2"/>
    <property type="match status" value="1"/>
</dbReference>
<comment type="caution">
    <text evidence="5">The sequence shown here is derived from an EMBL/GenBank/DDBJ whole genome shotgun (WGS) entry which is preliminary data.</text>
</comment>
<dbReference type="FunCoup" id="A0A212EII8">
    <property type="interactions" value="902"/>
</dbReference>
<dbReference type="STRING" id="278856.A0A212EII8"/>
<feature type="region of interest" description="Disordered" evidence="4">
    <location>
        <begin position="1"/>
        <end position="83"/>
    </location>
</feature>
<evidence type="ECO:0000256" key="1">
    <source>
        <dbReference type="ARBA" id="ARBA00022574"/>
    </source>
</evidence>
<dbReference type="KEGG" id="dpl:KGM_202785"/>
<evidence type="ECO:0000313" key="6">
    <source>
        <dbReference type="Proteomes" id="UP000007151"/>
    </source>
</evidence>
<sequence length="753" mass="83700">MQDNSSNDDETKDSPLSPKLGGKKLKLNDGSSQDSNNETASGSKIVKEENVDSGVSADKSESTSSDAAAAEVPLNEVVTIAPSSSNVRAILLNIRHPRRARNYRKRKTPDRESGSDSSRDSDDLSTEEAENIPLSLDTTDGDAATDFSNGSSSESGLDTSSNSSYHSDDQLNTVDTDSDDPLWSRNEEDGEELTGKPPPVLLKTRPKHTYIMLREIINREMGLTFPCGKTTQNDVIFEQNFYGSLHAVYRLEKLHNLLKHRGCVNSINFHPEGRLLASGSDDMNVVVWDWAKRTPVQTVKTGHKSNVFQSKFLYLNAQSQLNIATCARDGQVRLVQVGGGGSCRRRLAAHARPAHKLAVWPSDPHLVLSAGEDGLVLCADVRDDHPTKMIHAKTAAGGSVSLYSVAVHPRWRHEVLVAGRDKFLRVYDARRPQQPLALYWPGHFRDENTNESTVSPYVMAPCASFCRSSSPTTSIVGVKSLHAKYDDGTNYATFRDEMNPKSYSVSPYVMIPCASFCRSSSPTTSIVGVKSLHAKYDDGANYATFRDEGKWSQRKRFSMHLTCAVYNHDGTEILGSYNDEDIYLFNAKNDIYEGTDDTKDGYTHRYSGHRNSVTYKSVAFFGPKSEYIVSGSDCSNIYIWEKNSEAIVQWMKGDSHGAVNCIETHPRFPVMATSGLDIDVKIWIPKRDSDPTYEGIEKVVRKNSVTPHSRLFNDFLPTLFSAWRHENRMYSDNDVIPTYGSNIEFDGNVCTPF</sequence>
<dbReference type="InterPro" id="IPR036322">
    <property type="entry name" value="WD40_repeat_dom_sf"/>
</dbReference>
<dbReference type="EMBL" id="AGBW02014643">
    <property type="protein sequence ID" value="OWR41280.1"/>
    <property type="molecule type" value="Genomic_DNA"/>
</dbReference>
<organism evidence="5 6">
    <name type="scientific">Danaus plexippus plexippus</name>
    <dbReference type="NCBI Taxonomy" id="278856"/>
    <lineage>
        <taxon>Eukaryota</taxon>
        <taxon>Metazoa</taxon>
        <taxon>Ecdysozoa</taxon>
        <taxon>Arthropoda</taxon>
        <taxon>Hexapoda</taxon>
        <taxon>Insecta</taxon>
        <taxon>Pterygota</taxon>
        <taxon>Neoptera</taxon>
        <taxon>Endopterygota</taxon>
        <taxon>Lepidoptera</taxon>
        <taxon>Glossata</taxon>
        <taxon>Ditrysia</taxon>
        <taxon>Papilionoidea</taxon>
        <taxon>Nymphalidae</taxon>
        <taxon>Danainae</taxon>
        <taxon>Danaini</taxon>
        <taxon>Danaina</taxon>
        <taxon>Danaus</taxon>
        <taxon>Danaus</taxon>
    </lineage>
</organism>
<reference evidence="5 6" key="1">
    <citation type="journal article" date="2011" name="Cell">
        <title>The monarch butterfly genome yields insights into long-distance migration.</title>
        <authorList>
            <person name="Zhan S."/>
            <person name="Merlin C."/>
            <person name="Boore J.L."/>
            <person name="Reppert S.M."/>
        </authorList>
    </citation>
    <scope>NUCLEOTIDE SEQUENCE [LARGE SCALE GENOMIC DNA]</scope>
    <source>
        <strain evidence="5">F-2</strain>
    </source>
</reference>
<evidence type="ECO:0000256" key="2">
    <source>
        <dbReference type="ARBA" id="ARBA00022737"/>
    </source>
</evidence>
<accession>A0A212EII8</accession>
<dbReference type="Pfam" id="PF00400">
    <property type="entry name" value="WD40"/>
    <property type="match status" value="2"/>
</dbReference>
<name>A0A212EII8_DANPL</name>
<dbReference type="AlphaFoldDB" id="A0A212EII8"/>
<dbReference type="PANTHER" id="PTHR15574">
    <property type="entry name" value="WD REPEAT DOMAIN-CONTAINING FAMILY"/>
    <property type="match status" value="1"/>
</dbReference>
<feature type="compositionally biased region" description="Polar residues" evidence="4">
    <location>
        <begin position="29"/>
        <end position="42"/>
    </location>
</feature>
<feature type="repeat" description="WD" evidence="3">
    <location>
        <begin position="257"/>
        <end position="298"/>
    </location>
</feature>
<feature type="compositionally biased region" description="Low complexity" evidence="4">
    <location>
        <begin position="62"/>
        <end position="71"/>
    </location>
</feature>
<dbReference type="InParanoid" id="A0A212EII8"/>
<evidence type="ECO:0000256" key="3">
    <source>
        <dbReference type="PROSITE-ProRule" id="PRU00221"/>
    </source>
</evidence>
<dbReference type="PROSITE" id="PS50294">
    <property type="entry name" value="WD_REPEATS_REGION"/>
    <property type="match status" value="1"/>
</dbReference>
<feature type="region of interest" description="Disordered" evidence="4">
    <location>
        <begin position="101"/>
        <end position="202"/>
    </location>
</feature>
<dbReference type="Gene3D" id="2.130.10.10">
    <property type="entry name" value="YVTN repeat-like/Quinoprotein amine dehydrogenase"/>
    <property type="match status" value="3"/>
</dbReference>
<dbReference type="eggNOG" id="KOG1334">
    <property type="taxonomic scope" value="Eukaryota"/>
</dbReference>
<evidence type="ECO:0000313" key="5">
    <source>
        <dbReference type="EMBL" id="OWR41280.1"/>
    </source>
</evidence>
<feature type="compositionally biased region" description="Basic and acidic residues" evidence="4">
    <location>
        <begin position="109"/>
        <end position="122"/>
    </location>
</feature>
<dbReference type="GO" id="GO:0005737">
    <property type="term" value="C:cytoplasm"/>
    <property type="evidence" value="ECO:0007669"/>
    <property type="project" value="TreeGrafter"/>
</dbReference>
<proteinExistence type="predicted"/>
<dbReference type="InterPro" id="IPR045151">
    <property type="entry name" value="DCAF8"/>
</dbReference>
<dbReference type="SUPFAM" id="SSF50978">
    <property type="entry name" value="WD40 repeat-like"/>
    <property type="match status" value="1"/>
</dbReference>